<dbReference type="InterPro" id="IPR048243">
    <property type="entry name" value="AftB-like"/>
</dbReference>
<reference evidence="3" key="1">
    <citation type="submission" date="2022-08" db="EMBL/GenBank/DDBJ databases">
        <title>Genome analysis of Corynebacteriales strain.</title>
        <authorList>
            <person name="Lee S.D."/>
        </authorList>
    </citation>
    <scope>NUCLEOTIDE SEQUENCE</scope>
    <source>
        <strain evidence="3">D3-21</strain>
    </source>
</reference>
<protein>
    <recommendedName>
        <fullName evidence="2">Terminal beta-(1-&gt;2)-arabinofuranosyltransferase C-terminal domain-containing protein</fullName>
    </recommendedName>
</protein>
<feature type="transmembrane region" description="Helical" evidence="1">
    <location>
        <begin position="83"/>
        <end position="104"/>
    </location>
</feature>
<evidence type="ECO:0000256" key="1">
    <source>
        <dbReference type="SAM" id="Phobius"/>
    </source>
</evidence>
<feature type="transmembrane region" description="Helical" evidence="1">
    <location>
        <begin position="7"/>
        <end position="25"/>
    </location>
</feature>
<feature type="transmembrane region" description="Helical" evidence="1">
    <location>
        <begin position="262"/>
        <end position="288"/>
    </location>
</feature>
<keyword evidence="1" id="KW-0812">Transmembrane</keyword>
<feature type="domain" description="Terminal beta-(1-&gt;2)-arabinofuranosyltransferase C-terminal" evidence="2">
    <location>
        <begin position="493"/>
        <end position="606"/>
    </location>
</feature>
<evidence type="ECO:0000259" key="2">
    <source>
        <dbReference type="Pfam" id="PF26371"/>
    </source>
</evidence>
<feature type="transmembrane region" description="Helical" evidence="1">
    <location>
        <begin position="357"/>
        <end position="376"/>
    </location>
</feature>
<comment type="caution">
    <text evidence="3">The sequence shown here is derived from an EMBL/GenBank/DDBJ whole genome shotgun (WGS) entry which is preliminary data.</text>
</comment>
<keyword evidence="4" id="KW-1185">Reference proteome</keyword>
<dbReference type="Proteomes" id="UP001152755">
    <property type="component" value="Unassembled WGS sequence"/>
</dbReference>
<gene>
    <name evidence="3" type="ORF">NVS88_06455</name>
</gene>
<sequence>MRRLPGTICAAGILLVSGMFFYGAWERRWIADDGLIVLRTVRNLLAGNGPVFNKGERVETNTSAAWTYVIWFFSWISQARLEYVALTVALTGSILAVVLAMLGARRLYRSRTAADAVRGGVRGGMTVLLPAGILVYIALPPARDFATSGLESGLIIFWIGLVWWMLIRWATTERPGAASVLTLCFVAGLCWLVRPETVIVGALVLLMLFCSRQTWKMRVAMVAVGGAVPIGYQIWRMGYYALPYPNTAVAKEASGAKWHQGFIYLFNLVSPYWMWLPLALLLVGVLLARPWRCTARWPGSPARRGPVGPRAEQISRVARLQAWLHTPAAVVTVMLAAACVWLVYVLRVGGDFMHGRVLLPVVFLFILPVAMVPLRIPSREQWRERGPVLAFASSSVLLLGVGIWSIFVANAPGQPDPGTITRDGIVDERQFYVINSGHAHPLTAQDYLDYPRMRAMVSTINSTPDGGLLLDNGTLNSWAVVPPWGPIEPGGDGHTVYFLNLGMTSMNVGLDVRVIDQEGLAYPLAAHTPRMEHGRIGHDKDLPPDWVVADLGLADVHPWLPPYMDENWVQNAEVALTCPDTQDLLASYRSKLTLRRFVHNVTHAFEYAKYRIDPVPAYEIQRCHLTPPVPRHPE</sequence>
<dbReference type="RefSeq" id="WP_332519472.1">
    <property type="nucleotide sequence ID" value="NZ_JANRHA010000003.1"/>
</dbReference>
<evidence type="ECO:0000313" key="4">
    <source>
        <dbReference type="Proteomes" id="UP001152755"/>
    </source>
</evidence>
<dbReference type="AlphaFoldDB" id="A0A9X4RCT4"/>
<feature type="transmembrane region" description="Helical" evidence="1">
    <location>
        <begin position="116"/>
        <end position="139"/>
    </location>
</feature>
<dbReference type="Pfam" id="PF26371">
    <property type="entry name" value="AftB_C"/>
    <property type="match status" value="1"/>
</dbReference>
<feature type="transmembrane region" description="Helical" evidence="1">
    <location>
        <begin position="145"/>
        <end position="164"/>
    </location>
</feature>
<dbReference type="InterPro" id="IPR058983">
    <property type="entry name" value="AftB_C"/>
</dbReference>
<dbReference type="NCBIfam" id="NF041480">
    <property type="entry name" value="flag_mot_ctl_ZomB"/>
    <property type="match status" value="1"/>
</dbReference>
<organism evidence="3 4">
    <name type="scientific">Speluncibacter jeojiensis</name>
    <dbReference type="NCBI Taxonomy" id="2710754"/>
    <lineage>
        <taxon>Bacteria</taxon>
        <taxon>Bacillati</taxon>
        <taxon>Actinomycetota</taxon>
        <taxon>Actinomycetes</taxon>
        <taxon>Mycobacteriales</taxon>
        <taxon>Speluncibacteraceae</taxon>
        <taxon>Speluncibacter</taxon>
    </lineage>
</organism>
<name>A0A9X4RCT4_9ACTN</name>
<proteinExistence type="predicted"/>
<feature type="transmembrane region" description="Helical" evidence="1">
    <location>
        <begin position="322"/>
        <end position="345"/>
    </location>
</feature>
<feature type="transmembrane region" description="Helical" evidence="1">
    <location>
        <begin position="388"/>
        <end position="407"/>
    </location>
</feature>
<evidence type="ECO:0000313" key="3">
    <source>
        <dbReference type="EMBL" id="MDG3014195.1"/>
    </source>
</evidence>
<feature type="transmembrane region" description="Helical" evidence="1">
    <location>
        <begin position="222"/>
        <end position="242"/>
    </location>
</feature>
<keyword evidence="1" id="KW-0472">Membrane</keyword>
<keyword evidence="1" id="KW-1133">Transmembrane helix</keyword>
<dbReference type="EMBL" id="JANRHA010000003">
    <property type="protein sequence ID" value="MDG3014195.1"/>
    <property type="molecule type" value="Genomic_DNA"/>
</dbReference>
<feature type="transmembrane region" description="Helical" evidence="1">
    <location>
        <begin position="176"/>
        <end position="192"/>
    </location>
</feature>
<accession>A0A9X4RCT4</accession>
<feature type="transmembrane region" description="Helical" evidence="1">
    <location>
        <begin position="198"/>
        <end position="215"/>
    </location>
</feature>